<dbReference type="GO" id="GO:0032259">
    <property type="term" value="P:methylation"/>
    <property type="evidence" value="ECO:0007669"/>
    <property type="project" value="UniProtKB-KW"/>
</dbReference>
<dbReference type="GO" id="GO:0006546">
    <property type="term" value="P:glycine catabolic process"/>
    <property type="evidence" value="ECO:0007669"/>
    <property type="project" value="InterPro"/>
</dbReference>
<dbReference type="FunFam" id="4.10.1250.10:FF:000001">
    <property type="entry name" value="Aminomethyltransferase"/>
    <property type="match status" value="1"/>
</dbReference>
<dbReference type="GO" id="GO:0005829">
    <property type="term" value="C:cytosol"/>
    <property type="evidence" value="ECO:0007669"/>
    <property type="project" value="TreeGrafter"/>
</dbReference>
<dbReference type="Gene3D" id="4.10.1250.10">
    <property type="entry name" value="Aminomethyltransferase fragment"/>
    <property type="match status" value="1"/>
</dbReference>
<evidence type="ECO:0000256" key="4">
    <source>
        <dbReference type="ARBA" id="ARBA00022679"/>
    </source>
</evidence>
<dbReference type="InterPro" id="IPR029043">
    <property type="entry name" value="GcvT/YgfZ_C"/>
</dbReference>
<evidence type="ECO:0000256" key="1">
    <source>
        <dbReference type="ARBA" id="ARBA00008609"/>
    </source>
</evidence>
<keyword evidence="9" id="KW-0489">Methyltransferase</keyword>
<evidence type="ECO:0000259" key="8">
    <source>
        <dbReference type="Pfam" id="PF08669"/>
    </source>
</evidence>
<dbReference type="Pfam" id="PF08669">
    <property type="entry name" value="GCV_T_C"/>
    <property type="match status" value="1"/>
</dbReference>
<proteinExistence type="inferred from homology"/>
<comment type="catalytic activity">
    <reaction evidence="6">
        <text>N(6)-[(R)-S(8)-aminomethyldihydrolipoyl]-L-lysyl-[protein] + (6S)-5,6,7,8-tetrahydrofolate = N(6)-[(R)-dihydrolipoyl]-L-lysyl-[protein] + (6R)-5,10-methylene-5,6,7,8-tetrahydrofolate + NH4(+)</text>
        <dbReference type="Rhea" id="RHEA:16945"/>
        <dbReference type="Rhea" id="RHEA-COMP:10475"/>
        <dbReference type="Rhea" id="RHEA-COMP:10492"/>
        <dbReference type="ChEBI" id="CHEBI:15636"/>
        <dbReference type="ChEBI" id="CHEBI:28938"/>
        <dbReference type="ChEBI" id="CHEBI:57453"/>
        <dbReference type="ChEBI" id="CHEBI:83100"/>
        <dbReference type="ChEBI" id="CHEBI:83143"/>
        <dbReference type="EC" id="2.1.2.10"/>
    </reaction>
</comment>
<dbReference type="HAMAP" id="MF_00259">
    <property type="entry name" value="GcvT"/>
    <property type="match status" value="1"/>
</dbReference>
<dbReference type="GO" id="GO:0008168">
    <property type="term" value="F:methyltransferase activity"/>
    <property type="evidence" value="ECO:0007669"/>
    <property type="project" value="UniProtKB-KW"/>
</dbReference>
<dbReference type="InterPro" id="IPR006222">
    <property type="entry name" value="GCVT_N"/>
</dbReference>
<comment type="similarity">
    <text evidence="1">Belongs to the GcvT family.</text>
</comment>
<dbReference type="Gene3D" id="3.30.1360.120">
    <property type="entry name" value="Probable tRNA modification gtpase trme, domain 1"/>
    <property type="match status" value="1"/>
</dbReference>
<dbReference type="PANTHER" id="PTHR43757:SF2">
    <property type="entry name" value="AMINOMETHYLTRANSFERASE, MITOCHONDRIAL"/>
    <property type="match status" value="1"/>
</dbReference>
<name>A0A644UTY0_9ZZZZ</name>
<dbReference type="NCBIfam" id="TIGR00528">
    <property type="entry name" value="gcvT"/>
    <property type="match status" value="1"/>
</dbReference>
<dbReference type="InterPro" id="IPR022903">
    <property type="entry name" value="GcvT_bac"/>
</dbReference>
<sequence length="362" mass="39720">MKHTAFTSFHEAMGAKMVPFAGFYMPVQYEGLNAEHETVRKGVGVFDVSHMGEFWVKGPKALEFVQWVTSNDASKLNDGKVQYSCFPNDKGGIVDDLLVYRINAETYLLVVNAANIDKDWAWCNSQNKMGATLYNASDEISQLAIQGPLALKAMQKLTDTPILDMEYYTFKKVTFAGIKDVILSTTGYTGAGGCEIYFANEDAPKIWEAVFAAGAEFGIKPIGLGARDTLRLEMGFCLYGNDINDTTSPIEAGLGWITKFTDEKNFINKAALLKQKTEGVTRKLAGFEMIDKGIPRQHYPILDAEGNTIGEVTSGTQAPSLKVAIGMGYVPAAFAKADTEIFISIRDKSLKAKVVKLPFYKG</sequence>
<dbReference type="PANTHER" id="PTHR43757">
    <property type="entry name" value="AMINOMETHYLTRANSFERASE"/>
    <property type="match status" value="1"/>
</dbReference>
<dbReference type="InterPro" id="IPR028896">
    <property type="entry name" value="GcvT/YgfZ/DmdA"/>
</dbReference>
<protein>
    <recommendedName>
        <fullName evidence="2">aminomethyltransferase</fullName>
        <ecNumber evidence="2">2.1.2.10</ecNumber>
    </recommendedName>
    <alternativeName>
        <fullName evidence="5">Glycine cleavage system T protein</fullName>
    </alternativeName>
</protein>
<dbReference type="SUPFAM" id="SSF103025">
    <property type="entry name" value="Folate-binding domain"/>
    <property type="match status" value="1"/>
</dbReference>
<dbReference type="GO" id="GO:0008483">
    <property type="term" value="F:transaminase activity"/>
    <property type="evidence" value="ECO:0007669"/>
    <property type="project" value="UniProtKB-KW"/>
</dbReference>
<dbReference type="InterPro" id="IPR006223">
    <property type="entry name" value="GcvT"/>
</dbReference>
<dbReference type="AlphaFoldDB" id="A0A644UTY0"/>
<evidence type="ECO:0000256" key="6">
    <source>
        <dbReference type="ARBA" id="ARBA00047665"/>
    </source>
</evidence>
<dbReference type="PIRSF" id="PIRSF006487">
    <property type="entry name" value="GcvT"/>
    <property type="match status" value="1"/>
</dbReference>
<reference evidence="9" key="1">
    <citation type="submission" date="2019-08" db="EMBL/GenBank/DDBJ databases">
        <authorList>
            <person name="Kucharzyk K."/>
            <person name="Murdoch R.W."/>
            <person name="Higgins S."/>
            <person name="Loffler F."/>
        </authorList>
    </citation>
    <scope>NUCLEOTIDE SEQUENCE</scope>
</reference>
<dbReference type="GO" id="GO:0005960">
    <property type="term" value="C:glycine cleavage complex"/>
    <property type="evidence" value="ECO:0007669"/>
    <property type="project" value="InterPro"/>
</dbReference>
<evidence type="ECO:0000256" key="2">
    <source>
        <dbReference type="ARBA" id="ARBA00012616"/>
    </source>
</evidence>
<dbReference type="FunFam" id="2.40.30.110:FF:000003">
    <property type="entry name" value="Aminomethyltransferase"/>
    <property type="match status" value="1"/>
</dbReference>
<dbReference type="FunFam" id="3.30.70.1400:FF:000001">
    <property type="entry name" value="Aminomethyltransferase"/>
    <property type="match status" value="1"/>
</dbReference>
<comment type="caution">
    <text evidence="9">The sequence shown here is derived from an EMBL/GenBank/DDBJ whole genome shotgun (WGS) entry which is preliminary data.</text>
</comment>
<evidence type="ECO:0000259" key="7">
    <source>
        <dbReference type="Pfam" id="PF01571"/>
    </source>
</evidence>
<keyword evidence="3" id="KW-0032">Aminotransferase</keyword>
<dbReference type="NCBIfam" id="NF001567">
    <property type="entry name" value="PRK00389.1"/>
    <property type="match status" value="1"/>
</dbReference>
<dbReference type="EC" id="2.1.2.10" evidence="2"/>
<organism evidence="9">
    <name type="scientific">bioreactor metagenome</name>
    <dbReference type="NCBI Taxonomy" id="1076179"/>
    <lineage>
        <taxon>unclassified sequences</taxon>
        <taxon>metagenomes</taxon>
        <taxon>ecological metagenomes</taxon>
    </lineage>
</organism>
<dbReference type="Gene3D" id="3.30.70.1400">
    <property type="entry name" value="Aminomethyltransferase beta-barrel domains"/>
    <property type="match status" value="1"/>
</dbReference>
<evidence type="ECO:0000256" key="5">
    <source>
        <dbReference type="ARBA" id="ARBA00031395"/>
    </source>
</evidence>
<evidence type="ECO:0000313" key="9">
    <source>
        <dbReference type="EMBL" id="MPL82262.1"/>
    </source>
</evidence>
<dbReference type="EMBL" id="VSSQ01000160">
    <property type="protein sequence ID" value="MPL82262.1"/>
    <property type="molecule type" value="Genomic_DNA"/>
</dbReference>
<dbReference type="InterPro" id="IPR027266">
    <property type="entry name" value="TrmE/GcvT-like"/>
</dbReference>
<dbReference type="Gene3D" id="2.40.30.110">
    <property type="entry name" value="Aminomethyltransferase beta-barrel domains"/>
    <property type="match status" value="1"/>
</dbReference>
<gene>
    <name evidence="9" type="primary">gcvT_8</name>
    <name evidence="9" type="ORF">SDC9_28198</name>
</gene>
<feature type="domain" description="GCVT N-terminal" evidence="7">
    <location>
        <begin position="7"/>
        <end position="260"/>
    </location>
</feature>
<keyword evidence="4 9" id="KW-0808">Transferase</keyword>
<accession>A0A644UTY0</accession>
<evidence type="ECO:0000256" key="3">
    <source>
        <dbReference type="ARBA" id="ARBA00022576"/>
    </source>
</evidence>
<dbReference type="SUPFAM" id="SSF101790">
    <property type="entry name" value="Aminomethyltransferase beta-barrel domain"/>
    <property type="match status" value="1"/>
</dbReference>
<dbReference type="Pfam" id="PF01571">
    <property type="entry name" value="GCV_T"/>
    <property type="match status" value="1"/>
</dbReference>
<feature type="domain" description="Aminomethyltransferase C-terminal" evidence="8">
    <location>
        <begin position="282"/>
        <end position="361"/>
    </location>
</feature>
<dbReference type="GO" id="GO:0004047">
    <property type="term" value="F:aminomethyltransferase activity"/>
    <property type="evidence" value="ECO:0007669"/>
    <property type="project" value="UniProtKB-EC"/>
</dbReference>
<dbReference type="InterPro" id="IPR013977">
    <property type="entry name" value="GcvT_C"/>
</dbReference>